<dbReference type="Proteomes" id="UP000799302">
    <property type="component" value="Unassembled WGS sequence"/>
</dbReference>
<keyword evidence="4" id="KW-1185">Reference proteome</keyword>
<dbReference type="InterPro" id="IPR039602">
    <property type="entry name" value="Rxt2"/>
</dbReference>
<dbReference type="GO" id="GO:0005829">
    <property type="term" value="C:cytosol"/>
    <property type="evidence" value="ECO:0007669"/>
    <property type="project" value="TreeGrafter"/>
</dbReference>
<evidence type="ECO:0000313" key="4">
    <source>
        <dbReference type="Proteomes" id="UP000799302"/>
    </source>
</evidence>
<dbReference type="OrthoDB" id="441210at2759"/>
<organism evidence="3 4">
    <name type="scientific">Microthyrium microscopicum</name>
    <dbReference type="NCBI Taxonomy" id="703497"/>
    <lineage>
        <taxon>Eukaryota</taxon>
        <taxon>Fungi</taxon>
        <taxon>Dikarya</taxon>
        <taxon>Ascomycota</taxon>
        <taxon>Pezizomycotina</taxon>
        <taxon>Dothideomycetes</taxon>
        <taxon>Dothideomycetes incertae sedis</taxon>
        <taxon>Microthyriales</taxon>
        <taxon>Microthyriaceae</taxon>
        <taxon>Microthyrium</taxon>
    </lineage>
</organism>
<reference evidence="3" key="1">
    <citation type="journal article" date="2020" name="Stud. Mycol.">
        <title>101 Dothideomycetes genomes: a test case for predicting lifestyles and emergence of pathogens.</title>
        <authorList>
            <person name="Haridas S."/>
            <person name="Albert R."/>
            <person name="Binder M."/>
            <person name="Bloem J."/>
            <person name="Labutti K."/>
            <person name="Salamov A."/>
            <person name="Andreopoulos B."/>
            <person name="Baker S."/>
            <person name="Barry K."/>
            <person name="Bills G."/>
            <person name="Bluhm B."/>
            <person name="Cannon C."/>
            <person name="Castanera R."/>
            <person name="Culley D."/>
            <person name="Daum C."/>
            <person name="Ezra D."/>
            <person name="Gonzalez J."/>
            <person name="Henrissat B."/>
            <person name="Kuo A."/>
            <person name="Liang C."/>
            <person name="Lipzen A."/>
            <person name="Lutzoni F."/>
            <person name="Magnuson J."/>
            <person name="Mondo S."/>
            <person name="Nolan M."/>
            <person name="Ohm R."/>
            <person name="Pangilinan J."/>
            <person name="Park H.-J."/>
            <person name="Ramirez L."/>
            <person name="Alfaro M."/>
            <person name="Sun H."/>
            <person name="Tritt A."/>
            <person name="Yoshinaga Y."/>
            <person name="Zwiers L.-H."/>
            <person name="Turgeon B."/>
            <person name="Goodwin S."/>
            <person name="Spatafora J."/>
            <person name="Crous P."/>
            <person name="Grigoriev I."/>
        </authorList>
    </citation>
    <scope>NUCLEOTIDE SEQUENCE</scope>
    <source>
        <strain evidence="3">CBS 115976</strain>
    </source>
</reference>
<name>A0A6A6U8F3_9PEZI</name>
<evidence type="ECO:0000259" key="2">
    <source>
        <dbReference type="Pfam" id="PF08595"/>
    </source>
</evidence>
<feature type="compositionally biased region" description="Polar residues" evidence="1">
    <location>
        <begin position="257"/>
        <end position="267"/>
    </location>
</feature>
<feature type="compositionally biased region" description="Acidic residues" evidence="1">
    <location>
        <begin position="243"/>
        <end position="254"/>
    </location>
</feature>
<dbReference type="InterPro" id="IPR013904">
    <property type="entry name" value="RXT2_N"/>
</dbReference>
<evidence type="ECO:0000313" key="3">
    <source>
        <dbReference type="EMBL" id="KAF2667717.1"/>
    </source>
</evidence>
<dbReference type="AlphaFoldDB" id="A0A6A6U8F3"/>
<gene>
    <name evidence="3" type="ORF">BT63DRAFT_480644</name>
</gene>
<feature type="region of interest" description="Disordered" evidence="1">
    <location>
        <begin position="208"/>
        <end position="337"/>
    </location>
</feature>
<feature type="compositionally biased region" description="Low complexity" evidence="1">
    <location>
        <begin position="292"/>
        <end position="302"/>
    </location>
</feature>
<feature type="compositionally biased region" description="Polar residues" evidence="1">
    <location>
        <begin position="213"/>
        <end position="229"/>
    </location>
</feature>
<accession>A0A6A6U8F3</accession>
<dbReference type="EMBL" id="MU004237">
    <property type="protein sequence ID" value="KAF2667717.1"/>
    <property type="molecule type" value="Genomic_DNA"/>
</dbReference>
<feature type="region of interest" description="Disordered" evidence="1">
    <location>
        <begin position="411"/>
        <end position="446"/>
    </location>
</feature>
<protein>
    <recommendedName>
        <fullName evidence="2">Transcriptional regulatory protein RXT2 N-terminal domain-containing protein</fullName>
    </recommendedName>
</protein>
<dbReference type="PANTHER" id="PTHR28232">
    <property type="entry name" value="TRANSCRIPTIONAL REGULATORY PROTEIN RXT2"/>
    <property type="match status" value="1"/>
</dbReference>
<dbReference type="PANTHER" id="PTHR28232:SF1">
    <property type="entry name" value="TRANSCRIPTIONAL REGULATORY PROTEIN RXT2"/>
    <property type="match status" value="1"/>
</dbReference>
<dbReference type="GO" id="GO:0033698">
    <property type="term" value="C:Rpd3L complex"/>
    <property type="evidence" value="ECO:0007669"/>
    <property type="project" value="TreeGrafter"/>
</dbReference>
<sequence>MTSQQQQMRWAEELVAAARRKNALQSNPQHLVDTEPIGTNFGNKLNRNAPYIKAGMLDAPRGADTYTQEINYHGYRRRIISRNPLLFDEYGDLIEEDSSDEEGDKPEGAPLEDNPYENINLQELLRPLASAADLPNHPTLSRPYNDKGLLEMIKNAEDTLHKEQKKLRALNEHFIRIRGDLSFAPIGDLHTQFDDWLLRTVFDGTPLAEEHNGTTAEPTEPLNWNGTSQEDPEGERGIHETTEVPEVEAQDVEMSETGPSPNNQEPPAQTDEAPLQNGDVPQADTEMADNQPAPTTNGTGPPATIPDNMIVNVPPSPPEPALPDIHPFFAHPPPQLPPAVSNEDDPLGHLLSYMSKQTEIVRLWHSLLEGLLKAQRLRSSVLRWCKAEAHVGEMSDNEDWVDLEEWGLHPDELKKGRDEDGDEVVEGGPNRRGGRGRGRGGANIGS</sequence>
<dbReference type="Pfam" id="PF08595">
    <property type="entry name" value="RXT2_N"/>
    <property type="match status" value="1"/>
</dbReference>
<feature type="domain" description="Transcriptional regulatory protein RXT2 N-terminal" evidence="2">
    <location>
        <begin position="39"/>
        <end position="180"/>
    </location>
</feature>
<evidence type="ECO:0000256" key="1">
    <source>
        <dbReference type="SAM" id="MobiDB-lite"/>
    </source>
</evidence>
<proteinExistence type="predicted"/>